<dbReference type="InterPro" id="IPR009057">
    <property type="entry name" value="Homeodomain-like_sf"/>
</dbReference>
<dbReference type="EMBL" id="JBIAXI010000026">
    <property type="protein sequence ID" value="MFF4777792.1"/>
    <property type="molecule type" value="Genomic_DNA"/>
</dbReference>
<dbReference type="InterPro" id="IPR036271">
    <property type="entry name" value="Tet_transcr_reg_TetR-rel_C_sf"/>
</dbReference>
<dbReference type="Pfam" id="PF02909">
    <property type="entry name" value="TetR_C_1"/>
    <property type="match status" value="1"/>
</dbReference>
<dbReference type="PROSITE" id="PS50977">
    <property type="entry name" value="HTH_TETR_2"/>
    <property type="match status" value="1"/>
</dbReference>
<organism evidence="7 8">
    <name type="scientific">Microtetraspora fusca</name>
    <dbReference type="NCBI Taxonomy" id="1997"/>
    <lineage>
        <taxon>Bacteria</taxon>
        <taxon>Bacillati</taxon>
        <taxon>Actinomycetota</taxon>
        <taxon>Actinomycetes</taxon>
        <taxon>Streptosporangiales</taxon>
        <taxon>Streptosporangiaceae</taxon>
        <taxon>Microtetraspora</taxon>
    </lineage>
</organism>
<keyword evidence="1" id="KW-0678">Repressor</keyword>
<dbReference type="PANTHER" id="PTHR30055:SF151">
    <property type="entry name" value="TRANSCRIPTIONAL REGULATORY PROTEIN"/>
    <property type="match status" value="1"/>
</dbReference>
<feature type="DNA-binding region" description="H-T-H motif" evidence="5">
    <location>
        <begin position="30"/>
        <end position="49"/>
    </location>
</feature>
<dbReference type="InterPro" id="IPR004111">
    <property type="entry name" value="Repressor_TetR_C"/>
</dbReference>
<dbReference type="Proteomes" id="UP001602119">
    <property type="component" value="Unassembled WGS sequence"/>
</dbReference>
<feature type="domain" description="HTH tetR-type" evidence="6">
    <location>
        <begin position="7"/>
        <end position="67"/>
    </location>
</feature>
<evidence type="ECO:0000259" key="6">
    <source>
        <dbReference type="PROSITE" id="PS50977"/>
    </source>
</evidence>
<dbReference type="PROSITE" id="PS01081">
    <property type="entry name" value="HTH_TETR_1"/>
    <property type="match status" value="1"/>
</dbReference>
<dbReference type="SUPFAM" id="SSF48498">
    <property type="entry name" value="Tetracyclin repressor-like, C-terminal domain"/>
    <property type="match status" value="1"/>
</dbReference>
<keyword evidence="4" id="KW-0804">Transcription</keyword>
<sequence length="200" mass="21441">MAARKPRLDRATIVSTALDLIDESGLDAFTTRRLADRLQVQQPALYWHFSGKTALLEALADELLVRGHTASLPEPGDTWRSFLDRNARSFRAALSAVRDGARIHAGTRPRGAGRDTAERQIAFLVSEGFDARDAVYALIAISRYTVGVVLEEQAADESAELDPAPGPLSGLLDAVAAAGPDAEFDFGLAALLDGIASRRT</sequence>
<evidence type="ECO:0000256" key="4">
    <source>
        <dbReference type="ARBA" id="ARBA00023163"/>
    </source>
</evidence>
<dbReference type="PANTHER" id="PTHR30055">
    <property type="entry name" value="HTH-TYPE TRANSCRIPTIONAL REGULATOR RUTR"/>
    <property type="match status" value="1"/>
</dbReference>
<dbReference type="InterPro" id="IPR023772">
    <property type="entry name" value="DNA-bd_HTH_TetR-type_CS"/>
</dbReference>
<dbReference type="InterPro" id="IPR001647">
    <property type="entry name" value="HTH_TetR"/>
</dbReference>
<dbReference type="Gene3D" id="1.10.10.60">
    <property type="entry name" value="Homeodomain-like"/>
    <property type="match status" value="1"/>
</dbReference>
<keyword evidence="8" id="KW-1185">Reference proteome</keyword>
<comment type="caution">
    <text evidence="7">The sequence shown here is derived from an EMBL/GenBank/DDBJ whole genome shotgun (WGS) entry which is preliminary data.</text>
</comment>
<dbReference type="PRINTS" id="PR00455">
    <property type="entry name" value="HTHTETR"/>
</dbReference>
<name>A0ABW6VEQ1_MICFU</name>
<reference evidence="7 8" key="1">
    <citation type="submission" date="2024-10" db="EMBL/GenBank/DDBJ databases">
        <title>The Natural Products Discovery Center: Release of the First 8490 Sequenced Strains for Exploring Actinobacteria Biosynthetic Diversity.</title>
        <authorList>
            <person name="Kalkreuter E."/>
            <person name="Kautsar S.A."/>
            <person name="Yang D."/>
            <person name="Bader C.D."/>
            <person name="Teijaro C.N."/>
            <person name="Fluegel L."/>
            <person name="Davis C.M."/>
            <person name="Simpson J.R."/>
            <person name="Lauterbach L."/>
            <person name="Steele A.D."/>
            <person name="Gui C."/>
            <person name="Meng S."/>
            <person name="Li G."/>
            <person name="Viehrig K."/>
            <person name="Ye F."/>
            <person name="Su P."/>
            <person name="Kiefer A.F."/>
            <person name="Nichols A."/>
            <person name="Cepeda A.J."/>
            <person name="Yan W."/>
            <person name="Fan B."/>
            <person name="Jiang Y."/>
            <person name="Adhikari A."/>
            <person name="Zheng C.-J."/>
            <person name="Schuster L."/>
            <person name="Cowan T.M."/>
            <person name="Smanski M.J."/>
            <person name="Chevrette M.G."/>
            <person name="De Carvalho L.P.S."/>
            <person name="Shen B."/>
        </authorList>
    </citation>
    <scope>NUCLEOTIDE SEQUENCE [LARGE SCALE GENOMIC DNA]</scope>
    <source>
        <strain evidence="7 8">NPDC001281</strain>
    </source>
</reference>
<keyword evidence="2" id="KW-0805">Transcription regulation</keyword>
<evidence type="ECO:0000256" key="1">
    <source>
        <dbReference type="ARBA" id="ARBA00022491"/>
    </source>
</evidence>
<evidence type="ECO:0000256" key="2">
    <source>
        <dbReference type="ARBA" id="ARBA00023015"/>
    </source>
</evidence>
<protein>
    <submittedName>
        <fullName evidence="7">TetR/AcrR family transcriptional regulator C-terminal domain-containing protein</fullName>
    </submittedName>
</protein>
<proteinExistence type="predicted"/>
<evidence type="ECO:0000256" key="3">
    <source>
        <dbReference type="ARBA" id="ARBA00023125"/>
    </source>
</evidence>
<keyword evidence="3 5" id="KW-0238">DNA-binding</keyword>
<dbReference type="RefSeq" id="WP_387346292.1">
    <property type="nucleotide sequence ID" value="NZ_JBIAXI010000026.1"/>
</dbReference>
<evidence type="ECO:0000313" key="8">
    <source>
        <dbReference type="Proteomes" id="UP001602119"/>
    </source>
</evidence>
<dbReference type="InterPro" id="IPR050109">
    <property type="entry name" value="HTH-type_TetR-like_transc_reg"/>
</dbReference>
<gene>
    <name evidence="7" type="ORF">ACFY05_33700</name>
</gene>
<dbReference type="SUPFAM" id="SSF46689">
    <property type="entry name" value="Homeodomain-like"/>
    <property type="match status" value="1"/>
</dbReference>
<accession>A0ABW6VEQ1</accession>
<evidence type="ECO:0000313" key="7">
    <source>
        <dbReference type="EMBL" id="MFF4777792.1"/>
    </source>
</evidence>
<dbReference type="Gene3D" id="1.10.357.10">
    <property type="entry name" value="Tetracycline Repressor, domain 2"/>
    <property type="match status" value="1"/>
</dbReference>
<evidence type="ECO:0000256" key="5">
    <source>
        <dbReference type="PROSITE-ProRule" id="PRU00335"/>
    </source>
</evidence>
<dbReference type="InterPro" id="IPR003012">
    <property type="entry name" value="Tet_transcr_reg_TetR"/>
</dbReference>
<dbReference type="Pfam" id="PF00440">
    <property type="entry name" value="TetR_N"/>
    <property type="match status" value="1"/>
</dbReference>
<dbReference type="PRINTS" id="PR00400">
    <property type="entry name" value="TETREPRESSOR"/>
</dbReference>